<dbReference type="KEGG" id="stac:ABII15_00615"/>
<sequence length="144" mass="16528">MRLVFRNIGAQDLPKRGYTPSNAPVEALLLDIEADLSIEEDGRTLWSEELFQVAELAYELAHWLQIPEEHRGNFELDSMDWAERGVIRIVRSDDGWRVGTVLEQDLWTAPVPWDDLVAEIRRFDRAVREATASLGINPDFIPRA</sequence>
<protein>
    <recommendedName>
        <fullName evidence="1">DUF7878 domain-containing protein</fullName>
    </recommendedName>
</protein>
<organism evidence="2">
    <name type="scientific">Streptomyces tabacisoli</name>
    <dbReference type="NCBI Taxonomy" id="3156398"/>
    <lineage>
        <taxon>Bacteria</taxon>
        <taxon>Bacillati</taxon>
        <taxon>Actinomycetota</taxon>
        <taxon>Actinomycetes</taxon>
        <taxon>Kitasatosporales</taxon>
        <taxon>Streptomycetaceae</taxon>
        <taxon>Streptomyces</taxon>
    </lineage>
</organism>
<reference evidence="2" key="1">
    <citation type="submission" date="2024-06" db="EMBL/GenBank/DDBJ databases">
        <title>Streptomyces sp. strain HUAS MG91 genome sequences.</title>
        <authorList>
            <person name="Mo P."/>
        </authorList>
    </citation>
    <scope>NUCLEOTIDE SEQUENCE</scope>
    <source>
        <strain evidence="2">HUAS MG91</strain>
    </source>
</reference>
<evidence type="ECO:0000259" key="1">
    <source>
        <dbReference type="Pfam" id="PF25297"/>
    </source>
</evidence>
<dbReference type="Pfam" id="PF25297">
    <property type="entry name" value="DUF7878"/>
    <property type="match status" value="1"/>
</dbReference>
<feature type="domain" description="DUF7878" evidence="1">
    <location>
        <begin position="27"/>
        <end position="129"/>
    </location>
</feature>
<accession>A0AAU8IJA1</accession>
<dbReference type="AlphaFoldDB" id="A0AAU8IJA1"/>
<dbReference type="RefSeq" id="WP_353940229.1">
    <property type="nucleotide sequence ID" value="NZ_CP159534.1"/>
</dbReference>
<gene>
    <name evidence="2" type="ORF">ABII15_00615</name>
</gene>
<dbReference type="EMBL" id="CP159534">
    <property type="protein sequence ID" value="XCJ68543.1"/>
    <property type="molecule type" value="Genomic_DNA"/>
</dbReference>
<dbReference type="InterPro" id="IPR057200">
    <property type="entry name" value="DUF7878"/>
</dbReference>
<proteinExistence type="predicted"/>
<evidence type="ECO:0000313" key="2">
    <source>
        <dbReference type="EMBL" id="XCJ68543.1"/>
    </source>
</evidence>
<name>A0AAU8IJA1_9ACTN</name>